<proteinExistence type="predicted"/>
<dbReference type="EMBL" id="UYRV01022534">
    <property type="protein sequence ID" value="VDK71746.1"/>
    <property type="molecule type" value="Genomic_DNA"/>
</dbReference>
<name>A0A3P6SB66_CYLGO</name>
<dbReference type="Proteomes" id="UP000271889">
    <property type="component" value="Unassembled WGS sequence"/>
</dbReference>
<reference evidence="1 2" key="1">
    <citation type="submission" date="2018-11" db="EMBL/GenBank/DDBJ databases">
        <authorList>
            <consortium name="Pathogen Informatics"/>
        </authorList>
    </citation>
    <scope>NUCLEOTIDE SEQUENCE [LARGE SCALE GENOMIC DNA]</scope>
</reference>
<organism evidence="1 2">
    <name type="scientific">Cylicostephanus goldi</name>
    <name type="common">Nematode worm</name>
    <dbReference type="NCBI Taxonomy" id="71465"/>
    <lineage>
        <taxon>Eukaryota</taxon>
        <taxon>Metazoa</taxon>
        <taxon>Ecdysozoa</taxon>
        <taxon>Nematoda</taxon>
        <taxon>Chromadorea</taxon>
        <taxon>Rhabditida</taxon>
        <taxon>Rhabditina</taxon>
        <taxon>Rhabditomorpha</taxon>
        <taxon>Strongyloidea</taxon>
        <taxon>Strongylidae</taxon>
        <taxon>Cylicostephanus</taxon>
    </lineage>
</organism>
<evidence type="ECO:0000313" key="2">
    <source>
        <dbReference type="Proteomes" id="UP000271889"/>
    </source>
</evidence>
<keyword evidence="2" id="KW-1185">Reference proteome</keyword>
<evidence type="ECO:0000313" key="1">
    <source>
        <dbReference type="EMBL" id="VDK71746.1"/>
    </source>
</evidence>
<accession>A0A3P6SB66</accession>
<protein>
    <submittedName>
        <fullName evidence="1">Uncharacterized protein</fullName>
    </submittedName>
</protein>
<dbReference type="AlphaFoldDB" id="A0A3P6SB66"/>
<sequence length="50" mass="6244">MLYFVQWEVPCSTWRETHCNMDQVHPLSIRKDLWPQCELHTHLQRRSYLM</sequence>
<gene>
    <name evidence="1" type="ORF">CGOC_LOCUS6759</name>
</gene>